<proteinExistence type="predicted"/>
<dbReference type="Proteomes" id="UP000193570">
    <property type="component" value="Unassembled WGS sequence"/>
</dbReference>
<protein>
    <submittedName>
        <fullName evidence="1">Uncharacterized protein</fullName>
    </submittedName>
</protein>
<dbReference type="EMBL" id="FWFK01000001">
    <property type="protein sequence ID" value="SLN21419.1"/>
    <property type="molecule type" value="Genomic_DNA"/>
</dbReference>
<accession>A0A1X6YHB1</accession>
<dbReference type="AlphaFoldDB" id="A0A1X6YHB1"/>
<dbReference type="RefSeq" id="WP_085790516.1">
    <property type="nucleotide sequence ID" value="NZ_FWFK01000001.1"/>
</dbReference>
<evidence type="ECO:0000313" key="1">
    <source>
        <dbReference type="EMBL" id="SLN21419.1"/>
    </source>
</evidence>
<organism evidence="1 2">
    <name type="scientific">Roseivivax jejudonensis</name>
    <dbReference type="NCBI Taxonomy" id="1529041"/>
    <lineage>
        <taxon>Bacteria</taxon>
        <taxon>Pseudomonadati</taxon>
        <taxon>Pseudomonadota</taxon>
        <taxon>Alphaproteobacteria</taxon>
        <taxon>Rhodobacterales</taxon>
        <taxon>Roseobacteraceae</taxon>
        <taxon>Roseivivax</taxon>
    </lineage>
</organism>
<dbReference type="OrthoDB" id="7772846at2"/>
<reference evidence="1 2" key="1">
    <citation type="submission" date="2017-03" db="EMBL/GenBank/DDBJ databases">
        <authorList>
            <person name="Afonso C.L."/>
            <person name="Miller P.J."/>
            <person name="Scott M.A."/>
            <person name="Spackman E."/>
            <person name="Goraichik I."/>
            <person name="Dimitrov K.M."/>
            <person name="Suarez D.L."/>
            <person name="Swayne D.E."/>
        </authorList>
    </citation>
    <scope>NUCLEOTIDE SEQUENCE [LARGE SCALE GENOMIC DNA]</scope>
    <source>
        <strain evidence="1 2">CECT 8625</strain>
    </source>
</reference>
<keyword evidence="2" id="KW-1185">Reference proteome</keyword>
<sequence length="125" mass="13404">MSAYTLTKTRFIEGVWEGVISGESADVPPPEVLVTHLEQSLPGVVVTGSDGPGTWVLRVPVPVTLIGDGVQTFVISDARTGDTLDSFALIAGEALGEDIRAEMALLRAELDLLKRAFRRHCLETS</sequence>
<evidence type="ECO:0000313" key="2">
    <source>
        <dbReference type="Proteomes" id="UP000193570"/>
    </source>
</evidence>
<name>A0A1X6YHB1_9RHOB</name>
<gene>
    <name evidence="1" type="ORF">ROJ8625_00804</name>
</gene>